<sequence>MHPPSLLCYRASYINTLDPSNHGNRLEIPNVMITCSGHGPILSRFLRAPLLPSPARRPTTAVTYSRRGRRLTSKVFVLRRGDGGVAATVGDNKI</sequence>
<protein>
    <submittedName>
        <fullName evidence="1">Uncharacterized protein</fullName>
    </submittedName>
</protein>
<name>A0A834MAJ3_RHYFE</name>
<proteinExistence type="predicted"/>
<organism evidence="1 2">
    <name type="scientific">Rhynchophorus ferrugineus</name>
    <name type="common">Red palm weevil</name>
    <name type="synonym">Curculio ferrugineus</name>
    <dbReference type="NCBI Taxonomy" id="354439"/>
    <lineage>
        <taxon>Eukaryota</taxon>
        <taxon>Metazoa</taxon>
        <taxon>Ecdysozoa</taxon>
        <taxon>Arthropoda</taxon>
        <taxon>Hexapoda</taxon>
        <taxon>Insecta</taxon>
        <taxon>Pterygota</taxon>
        <taxon>Neoptera</taxon>
        <taxon>Endopterygota</taxon>
        <taxon>Coleoptera</taxon>
        <taxon>Polyphaga</taxon>
        <taxon>Cucujiformia</taxon>
        <taxon>Curculionidae</taxon>
        <taxon>Dryophthorinae</taxon>
        <taxon>Rhynchophorus</taxon>
    </lineage>
</organism>
<dbReference type="AlphaFoldDB" id="A0A834MAJ3"/>
<reference evidence="1" key="1">
    <citation type="submission" date="2020-08" db="EMBL/GenBank/DDBJ databases">
        <title>Genome sequencing and assembly of the red palm weevil Rhynchophorus ferrugineus.</title>
        <authorList>
            <person name="Dias G.B."/>
            <person name="Bergman C.M."/>
            <person name="Manee M."/>
        </authorList>
    </citation>
    <scope>NUCLEOTIDE SEQUENCE</scope>
    <source>
        <strain evidence="1">AA-2017</strain>
        <tissue evidence="1">Whole larva</tissue>
    </source>
</reference>
<dbReference type="Proteomes" id="UP000625711">
    <property type="component" value="Unassembled WGS sequence"/>
</dbReference>
<gene>
    <name evidence="1" type="ORF">GWI33_009110</name>
</gene>
<keyword evidence="2" id="KW-1185">Reference proteome</keyword>
<evidence type="ECO:0000313" key="2">
    <source>
        <dbReference type="Proteomes" id="UP000625711"/>
    </source>
</evidence>
<comment type="caution">
    <text evidence="1">The sequence shown here is derived from an EMBL/GenBank/DDBJ whole genome shotgun (WGS) entry which is preliminary data.</text>
</comment>
<dbReference type="EMBL" id="JAACXV010000412">
    <property type="protein sequence ID" value="KAF7277856.1"/>
    <property type="molecule type" value="Genomic_DNA"/>
</dbReference>
<evidence type="ECO:0000313" key="1">
    <source>
        <dbReference type="EMBL" id="KAF7277856.1"/>
    </source>
</evidence>
<accession>A0A834MAJ3</accession>